<reference evidence="3 4" key="1">
    <citation type="submission" date="2013-08" db="EMBL/GenBank/DDBJ databases">
        <title>The genome sequence of Knoellia aerolata.</title>
        <authorList>
            <person name="Zhu W."/>
            <person name="Wang G."/>
        </authorList>
    </citation>
    <scope>NUCLEOTIDE SEQUENCE [LARGE SCALE GENOMIC DNA]</scope>
    <source>
        <strain evidence="3 4">DSM 18566</strain>
    </source>
</reference>
<dbReference type="PANTHER" id="PTHR43767:SF1">
    <property type="entry name" value="NONRIBOSOMAL PEPTIDE SYNTHASE PES1 (EUROFUNG)-RELATED"/>
    <property type="match status" value="1"/>
</dbReference>
<keyword evidence="4" id="KW-1185">Reference proteome</keyword>
<evidence type="ECO:0000259" key="1">
    <source>
        <dbReference type="Pfam" id="PF00501"/>
    </source>
</evidence>
<protein>
    <submittedName>
        <fullName evidence="3">Acyl-CoA dehydrogenase</fullName>
    </submittedName>
</protein>
<dbReference type="AlphaFoldDB" id="A0A0A0JZ12"/>
<dbReference type="EMBL" id="AVPL01000010">
    <property type="protein sequence ID" value="KGN41954.1"/>
    <property type="molecule type" value="Genomic_DNA"/>
</dbReference>
<dbReference type="STRING" id="1385519.N801_03670"/>
<dbReference type="Gene3D" id="3.30.300.30">
    <property type="match status" value="1"/>
</dbReference>
<dbReference type="PROSITE" id="PS00455">
    <property type="entry name" value="AMP_BINDING"/>
    <property type="match status" value="1"/>
</dbReference>
<dbReference type="Pfam" id="PF00501">
    <property type="entry name" value="AMP-binding"/>
    <property type="match status" value="1"/>
</dbReference>
<evidence type="ECO:0000259" key="2">
    <source>
        <dbReference type="Pfam" id="PF13193"/>
    </source>
</evidence>
<evidence type="ECO:0000313" key="4">
    <source>
        <dbReference type="Proteomes" id="UP000030013"/>
    </source>
</evidence>
<dbReference type="Gene3D" id="3.40.50.12780">
    <property type="entry name" value="N-terminal domain of ligase-like"/>
    <property type="match status" value="1"/>
</dbReference>
<dbReference type="Proteomes" id="UP000030013">
    <property type="component" value="Unassembled WGS sequence"/>
</dbReference>
<dbReference type="InterPro" id="IPR042099">
    <property type="entry name" value="ANL_N_sf"/>
</dbReference>
<dbReference type="eggNOG" id="COG0318">
    <property type="taxonomic scope" value="Bacteria"/>
</dbReference>
<dbReference type="Pfam" id="PF13193">
    <property type="entry name" value="AMP-binding_C"/>
    <property type="match status" value="1"/>
</dbReference>
<organism evidence="3 4">
    <name type="scientific">Knoellia aerolata DSM 18566</name>
    <dbReference type="NCBI Taxonomy" id="1385519"/>
    <lineage>
        <taxon>Bacteria</taxon>
        <taxon>Bacillati</taxon>
        <taxon>Actinomycetota</taxon>
        <taxon>Actinomycetes</taxon>
        <taxon>Micrococcales</taxon>
        <taxon>Intrasporangiaceae</taxon>
        <taxon>Knoellia</taxon>
    </lineage>
</organism>
<dbReference type="SUPFAM" id="SSF56801">
    <property type="entry name" value="Acetyl-CoA synthetase-like"/>
    <property type="match status" value="1"/>
</dbReference>
<dbReference type="InterPro" id="IPR045851">
    <property type="entry name" value="AMP-bd_C_sf"/>
</dbReference>
<comment type="caution">
    <text evidence="3">The sequence shown here is derived from an EMBL/GenBank/DDBJ whole genome shotgun (WGS) entry which is preliminary data.</text>
</comment>
<sequence length="464" mass="48739">MARVPDAEAVVDLGCGERLTYAALWRRASAVAGGLVEAGITPGARVGVALPNGAAWTVAFLGILLAAAVPVPINPRLTTGERRHIVEDCGADLVIDGELPHGGPIERDASDPESLAALFYTSGTTGRPKGAMLSHRALLSAAEQVRQAYRLGADDGLRSLVAGPLFHVLASGMQWIPALVSGGCVVIMPSFEVGTWVRAIGDEQIEALNGVPAMFWQALRHPDFRDVDVSGVRILSYGAAPTPPAQALALREAFPGARLAPGYGLTEAPCVTGLQDHDALMHAGSVGTAVADTELGLIGPEADQGIGQLIVRGPQVMSGYWGNSSATTEALVDGWLHTGDIVRIDDGGRVFMLDRRTDLINRGGENVYSVEVEAALAAYPAVAESAVVAVSDERLGSRVAVCVVARPGVDFDPEQLVRVAREGLASFKVPELICLRTEPLPRNAAGKVDKDAVREVSEWSPLPR</sequence>
<dbReference type="InterPro" id="IPR000873">
    <property type="entry name" value="AMP-dep_synth/lig_dom"/>
</dbReference>
<evidence type="ECO:0000313" key="3">
    <source>
        <dbReference type="EMBL" id="KGN41954.1"/>
    </source>
</evidence>
<accession>A0A0A0JZ12</accession>
<name>A0A0A0JZ12_9MICO</name>
<dbReference type="GO" id="GO:0016877">
    <property type="term" value="F:ligase activity, forming carbon-sulfur bonds"/>
    <property type="evidence" value="ECO:0007669"/>
    <property type="project" value="UniProtKB-ARBA"/>
</dbReference>
<dbReference type="InterPro" id="IPR020845">
    <property type="entry name" value="AMP-binding_CS"/>
</dbReference>
<gene>
    <name evidence="3" type="ORF">N801_03670</name>
</gene>
<dbReference type="InterPro" id="IPR025110">
    <property type="entry name" value="AMP-bd_C"/>
</dbReference>
<feature type="domain" description="AMP-dependent synthetase/ligase" evidence="1">
    <location>
        <begin position="2"/>
        <end position="321"/>
    </location>
</feature>
<feature type="domain" description="AMP-binding enzyme C-terminal" evidence="2">
    <location>
        <begin position="371"/>
        <end position="447"/>
    </location>
</feature>
<proteinExistence type="predicted"/>
<dbReference type="RefSeq" id="WP_245618239.1">
    <property type="nucleotide sequence ID" value="NZ_AVPL01000010.1"/>
</dbReference>
<dbReference type="PANTHER" id="PTHR43767">
    <property type="entry name" value="LONG-CHAIN-FATTY-ACID--COA LIGASE"/>
    <property type="match status" value="1"/>
</dbReference>
<dbReference type="InterPro" id="IPR050237">
    <property type="entry name" value="ATP-dep_AMP-bd_enzyme"/>
</dbReference>